<dbReference type="Proteomes" id="UP000676336">
    <property type="component" value="Unassembled WGS sequence"/>
</dbReference>
<dbReference type="EMBL" id="CAJOBI010020199">
    <property type="protein sequence ID" value="CAF4211218.1"/>
    <property type="molecule type" value="Genomic_DNA"/>
</dbReference>
<organism evidence="2 3">
    <name type="scientific">Rotaria magnacalcarata</name>
    <dbReference type="NCBI Taxonomy" id="392030"/>
    <lineage>
        <taxon>Eukaryota</taxon>
        <taxon>Metazoa</taxon>
        <taxon>Spiralia</taxon>
        <taxon>Gnathifera</taxon>
        <taxon>Rotifera</taxon>
        <taxon>Eurotatoria</taxon>
        <taxon>Bdelloidea</taxon>
        <taxon>Philodinida</taxon>
        <taxon>Philodinidae</taxon>
        <taxon>Rotaria</taxon>
    </lineage>
</organism>
<feature type="compositionally biased region" description="Low complexity" evidence="1">
    <location>
        <begin position="61"/>
        <end position="71"/>
    </location>
</feature>
<protein>
    <submittedName>
        <fullName evidence="2">Uncharacterized protein</fullName>
    </submittedName>
</protein>
<proteinExistence type="predicted"/>
<reference evidence="2" key="1">
    <citation type="submission" date="2021-02" db="EMBL/GenBank/DDBJ databases">
        <authorList>
            <person name="Nowell W R."/>
        </authorList>
    </citation>
    <scope>NUCLEOTIDE SEQUENCE</scope>
</reference>
<evidence type="ECO:0000313" key="3">
    <source>
        <dbReference type="Proteomes" id="UP000676336"/>
    </source>
</evidence>
<gene>
    <name evidence="2" type="ORF">SMN809_LOCUS22321</name>
</gene>
<evidence type="ECO:0000256" key="1">
    <source>
        <dbReference type="SAM" id="MobiDB-lite"/>
    </source>
</evidence>
<feature type="region of interest" description="Disordered" evidence="1">
    <location>
        <begin position="1"/>
        <end position="96"/>
    </location>
</feature>
<feature type="non-terminal residue" evidence="2">
    <location>
        <position position="1"/>
    </location>
</feature>
<sequence>QSLSASFRLRVQQKTQEKMEQKERRRQDREFRRRQLEFQQQQSNTNSISNIDSYYDNDLPTSSTSTSRYSSQPDLSSNGNDLPPTPRRQIDSNISSILPNVLSQQRFRLYKNA</sequence>
<feature type="compositionally biased region" description="Basic and acidic residues" evidence="1">
    <location>
        <begin position="15"/>
        <end position="36"/>
    </location>
</feature>
<evidence type="ECO:0000313" key="2">
    <source>
        <dbReference type="EMBL" id="CAF4211218.1"/>
    </source>
</evidence>
<comment type="caution">
    <text evidence="2">The sequence shown here is derived from an EMBL/GenBank/DDBJ whole genome shotgun (WGS) entry which is preliminary data.</text>
</comment>
<feature type="compositionally biased region" description="Low complexity" evidence="1">
    <location>
        <begin position="37"/>
        <end position="53"/>
    </location>
</feature>
<dbReference type="AlphaFoldDB" id="A0A8S2S758"/>
<feature type="non-terminal residue" evidence="2">
    <location>
        <position position="113"/>
    </location>
</feature>
<name>A0A8S2S758_9BILA</name>
<accession>A0A8S2S758</accession>